<dbReference type="SUPFAM" id="SSF81665">
    <property type="entry name" value="Calcium ATPase, transmembrane domain M"/>
    <property type="match status" value="1"/>
</dbReference>
<keyword evidence="4" id="KW-0479">Metal-binding</keyword>
<dbReference type="Gene3D" id="3.30.70.100">
    <property type="match status" value="1"/>
</dbReference>
<dbReference type="InterPro" id="IPR008250">
    <property type="entry name" value="ATPase_P-typ_transduc_dom_A_sf"/>
</dbReference>
<comment type="subcellular location">
    <subcellularLocation>
        <location evidence="1">Endomembrane system</location>
        <topology evidence="1">Multi-pass membrane protein</topology>
    </subcellularLocation>
</comment>
<dbReference type="Gene3D" id="3.40.1110.10">
    <property type="entry name" value="Calcium-transporting ATPase, cytoplasmic domain N"/>
    <property type="match status" value="1"/>
</dbReference>
<evidence type="ECO:0000313" key="12">
    <source>
        <dbReference type="EMBL" id="MFD1569179.1"/>
    </source>
</evidence>
<dbReference type="Gene3D" id="3.40.50.1000">
    <property type="entry name" value="HAD superfamily/HAD-like"/>
    <property type="match status" value="1"/>
</dbReference>
<keyword evidence="5" id="KW-0547">Nucleotide-binding</keyword>
<dbReference type="AlphaFoldDB" id="A0ABD6BWY9"/>
<feature type="transmembrane region" description="Helical" evidence="10">
    <location>
        <begin position="813"/>
        <end position="831"/>
    </location>
</feature>
<keyword evidence="8 10" id="KW-1133">Transmembrane helix</keyword>
<dbReference type="InterPro" id="IPR023299">
    <property type="entry name" value="ATPase_P-typ_cyto_dom_N"/>
</dbReference>
<sequence>MSDDSPTGECDVCHQPIAGDSITGDSDGLFCSTGCRDIHRLLGDTDTTDSPATELDTDRSLPDGVTRTFFRIDGMYSPTCEAYLEHIADTQSGVVAAEASYVTETIRVDHVADTVSADDLRDALSRTGYTAFLRFDASADGDASGTRRSREADGLRKRRSDEVLGLRYATGIVFGAFLMVPYVAIMYPAHLAPYLDATFLDAFEGAFQLSGSSGFLFLRIYFVLTAIVLFFTGMPVLRGAYISLKMRRPTTDLLVAITVVSAFCYGTGAVLLGDNNIFYDLTLVVAAVVSGVSFYETSIKQRALERLTELTVSQANSARRLNDGDGTTEVSVDSLAPGDRILVHEGERIPVDGILVGDDCSVKEAVVTGEALPVAKRTGDEIVGGAVVTDGAAVVEVGDPVTSSVDRITDSLWSIQSADHGIQRRADELAYRLVVLVAVVAVTVGVWTVAGGGPLSAGVMGVLLALLVATPWALGLATPLSVATSIRDAMKRGVVVLDDTIFERLRDIDVVVFDKTGTLTTGEMEVIDVDVSDEALADAVALERRAAHPAAAAIVSAVESMAGDAEEVHTDGGHTGSCHDDTETTPAGRDVCDFQTHATGVSGTVDGRDVLVGNLDLFAEQGWTVNSEIQEKAGEARGFGRLPVVIGRDGRADGIVVVGDNPRQGWLDTVTRLHERGIEIAVLTGDDEEATDFFTEQDAVSYVFADVPPEGKTEAIRRFQRDRRVAMVGDGTNDAPALAQADLGISLGSGTALAADAADIAIVDDDLSLVETTFELAQTARRRVRQNVGLAFAYNAVAIPAAIVGLFNPVTAAAAVAVCGGLLGVNSSRTLF</sequence>
<evidence type="ECO:0000256" key="9">
    <source>
        <dbReference type="ARBA" id="ARBA00023136"/>
    </source>
</evidence>
<comment type="caution">
    <text evidence="12">The sequence shown here is derived from an EMBL/GenBank/DDBJ whole genome shotgun (WGS) entry which is preliminary data.</text>
</comment>
<gene>
    <name evidence="12" type="ORF">ACFR9T_00980</name>
</gene>
<feature type="transmembrane region" description="Helical" evidence="10">
    <location>
        <begin position="788"/>
        <end position="807"/>
    </location>
</feature>
<dbReference type="PRINTS" id="PR00120">
    <property type="entry name" value="HATPASE"/>
</dbReference>
<dbReference type="InterPro" id="IPR036412">
    <property type="entry name" value="HAD-like_sf"/>
</dbReference>
<keyword evidence="13" id="KW-1185">Reference proteome</keyword>
<dbReference type="Gene3D" id="2.70.150.10">
    <property type="entry name" value="Calcium-transporting ATPase, cytoplasmic transduction domain A"/>
    <property type="match status" value="1"/>
</dbReference>
<dbReference type="Pfam" id="PF00702">
    <property type="entry name" value="Hydrolase"/>
    <property type="match status" value="1"/>
</dbReference>
<dbReference type="GO" id="GO:0046872">
    <property type="term" value="F:metal ion binding"/>
    <property type="evidence" value="ECO:0007669"/>
    <property type="project" value="UniProtKB-KW"/>
</dbReference>
<dbReference type="NCBIfam" id="TIGR01494">
    <property type="entry name" value="ATPase_P-type"/>
    <property type="match status" value="2"/>
</dbReference>
<dbReference type="CDD" id="cd00371">
    <property type="entry name" value="HMA"/>
    <property type="match status" value="1"/>
</dbReference>
<dbReference type="GO" id="GO:0012505">
    <property type="term" value="C:endomembrane system"/>
    <property type="evidence" value="ECO:0007669"/>
    <property type="project" value="UniProtKB-SubCell"/>
</dbReference>
<dbReference type="PROSITE" id="PS01229">
    <property type="entry name" value="COF_2"/>
    <property type="match status" value="1"/>
</dbReference>
<protein>
    <submittedName>
        <fullName evidence="12">Heavy metal translocating P-type ATPase</fullName>
    </submittedName>
</protein>
<dbReference type="NCBIfam" id="TIGR01525">
    <property type="entry name" value="ATPase-IB_hvy"/>
    <property type="match status" value="1"/>
</dbReference>
<evidence type="ECO:0000259" key="11">
    <source>
        <dbReference type="PROSITE" id="PS50846"/>
    </source>
</evidence>
<dbReference type="PANTHER" id="PTHR43520">
    <property type="entry name" value="ATP7, ISOFORM B"/>
    <property type="match status" value="1"/>
</dbReference>
<evidence type="ECO:0000256" key="6">
    <source>
        <dbReference type="ARBA" id="ARBA00022840"/>
    </source>
</evidence>
<dbReference type="GO" id="GO:0005524">
    <property type="term" value="F:ATP binding"/>
    <property type="evidence" value="ECO:0007669"/>
    <property type="project" value="UniProtKB-KW"/>
</dbReference>
<dbReference type="InterPro" id="IPR044492">
    <property type="entry name" value="P_typ_ATPase_HD_dom"/>
</dbReference>
<dbReference type="SUPFAM" id="SSF81660">
    <property type="entry name" value="Metal cation-transporting ATPase, ATP-binding domain N"/>
    <property type="match status" value="1"/>
</dbReference>
<keyword evidence="3 10" id="KW-0812">Transmembrane</keyword>
<dbReference type="PRINTS" id="PR00119">
    <property type="entry name" value="CATATPASE"/>
</dbReference>
<accession>A0ABD6BWY9</accession>
<feature type="transmembrane region" description="Helical" evidence="10">
    <location>
        <begin position="220"/>
        <end position="241"/>
    </location>
</feature>
<dbReference type="SFLD" id="SFLDG00002">
    <property type="entry name" value="C1.7:_P-type_atpase_like"/>
    <property type="match status" value="1"/>
</dbReference>
<dbReference type="PROSITE" id="PS50846">
    <property type="entry name" value="HMA_2"/>
    <property type="match status" value="1"/>
</dbReference>
<dbReference type="EMBL" id="JBHUDB010000001">
    <property type="protein sequence ID" value="MFD1569179.1"/>
    <property type="molecule type" value="Genomic_DNA"/>
</dbReference>
<feature type="transmembrane region" description="Helical" evidence="10">
    <location>
        <begin position="253"/>
        <end position="271"/>
    </location>
</feature>
<feature type="transmembrane region" description="Helical" evidence="10">
    <location>
        <begin position="462"/>
        <end position="482"/>
    </location>
</feature>
<dbReference type="InterPro" id="IPR059000">
    <property type="entry name" value="ATPase_P-type_domA"/>
</dbReference>
<evidence type="ECO:0000256" key="5">
    <source>
        <dbReference type="ARBA" id="ARBA00022741"/>
    </source>
</evidence>
<dbReference type="InterPro" id="IPR023298">
    <property type="entry name" value="ATPase_P-typ_TM_dom_sf"/>
</dbReference>
<feature type="transmembrane region" description="Helical" evidence="10">
    <location>
        <begin position="277"/>
        <end position="295"/>
    </location>
</feature>
<feature type="transmembrane region" description="Helical" evidence="10">
    <location>
        <begin position="166"/>
        <end position="187"/>
    </location>
</feature>
<feature type="domain" description="HMA" evidence="11">
    <location>
        <begin position="66"/>
        <end position="132"/>
    </location>
</feature>
<dbReference type="InterPro" id="IPR001757">
    <property type="entry name" value="P_typ_ATPase"/>
</dbReference>
<keyword evidence="9 10" id="KW-0472">Membrane</keyword>
<evidence type="ECO:0000256" key="2">
    <source>
        <dbReference type="ARBA" id="ARBA00006024"/>
    </source>
</evidence>
<dbReference type="InterPro" id="IPR027256">
    <property type="entry name" value="P-typ_ATPase_IB"/>
</dbReference>
<evidence type="ECO:0000256" key="7">
    <source>
        <dbReference type="ARBA" id="ARBA00022967"/>
    </source>
</evidence>
<evidence type="ECO:0000256" key="8">
    <source>
        <dbReference type="ARBA" id="ARBA00022989"/>
    </source>
</evidence>
<dbReference type="PROSITE" id="PS00154">
    <property type="entry name" value="ATPASE_E1_E2"/>
    <property type="match status" value="1"/>
</dbReference>
<evidence type="ECO:0000256" key="1">
    <source>
        <dbReference type="ARBA" id="ARBA00004127"/>
    </source>
</evidence>
<evidence type="ECO:0000256" key="10">
    <source>
        <dbReference type="SAM" id="Phobius"/>
    </source>
</evidence>
<dbReference type="Proteomes" id="UP001597185">
    <property type="component" value="Unassembled WGS sequence"/>
</dbReference>
<comment type="similarity">
    <text evidence="2">Belongs to the cation transport ATPase (P-type) (TC 3.A.3) family. Type IB subfamily.</text>
</comment>
<dbReference type="Pfam" id="PF00122">
    <property type="entry name" value="E1-E2_ATPase"/>
    <property type="match status" value="1"/>
</dbReference>
<dbReference type="InterPro" id="IPR006121">
    <property type="entry name" value="HMA_dom"/>
</dbReference>
<feature type="transmembrane region" description="Helical" evidence="10">
    <location>
        <begin position="429"/>
        <end position="450"/>
    </location>
</feature>
<evidence type="ECO:0000256" key="3">
    <source>
        <dbReference type="ARBA" id="ARBA00022692"/>
    </source>
</evidence>
<dbReference type="InterPro" id="IPR018303">
    <property type="entry name" value="ATPase_P-typ_P_site"/>
</dbReference>
<dbReference type="SUPFAM" id="SSF55008">
    <property type="entry name" value="HMA, heavy metal-associated domain"/>
    <property type="match status" value="1"/>
</dbReference>
<dbReference type="SFLD" id="SFLDF00027">
    <property type="entry name" value="p-type_atpase"/>
    <property type="match status" value="1"/>
</dbReference>
<organism evidence="12 13">
    <name type="scientific">Halorubrum laminariae</name>
    <dbReference type="NCBI Taxonomy" id="1433523"/>
    <lineage>
        <taxon>Archaea</taxon>
        <taxon>Methanobacteriati</taxon>
        <taxon>Methanobacteriota</taxon>
        <taxon>Stenosarchaea group</taxon>
        <taxon>Halobacteria</taxon>
        <taxon>Halobacteriales</taxon>
        <taxon>Haloferacaceae</taxon>
        <taxon>Halorubrum</taxon>
    </lineage>
</organism>
<dbReference type="SFLD" id="SFLDS00003">
    <property type="entry name" value="Haloacid_Dehalogenase"/>
    <property type="match status" value="1"/>
</dbReference>
<dbReference type="PANTHER" id="PTHR43520:SF8">
    <property type="entry name" value="P-TYPE CU(+) TRANSPORTER"/>
    <property type="match status" value="1"/>
</dbReference>
<dbReference type="InterPro" id="IPR036163">
    <property type="entry name" value="HMA_dom_sf"/>
</dbReference>
<reference evidence="12 13" key="1">
    <citation type="journal article" date="2019" name="Int. J. Syst. Evol. Microbiol.">
        <title>The Global Catalogue of Microorganisms (GCM) 10K type strain sequencing project: providing services to taxonomists for standard genome sequencing and annotation.</title>
        <authorList>
            <consortium name="The Broad Institute Genomics Platform"/>
            <consortium name="The Broad Institute Genome Sequencing Center for Infectious Disease"/>
            <person name="Wu L."/>
            <person name="Ma J."/>
        </authorList>
    </citation>
    <scope>NUCLEOTIDE SEQUENCE [LARGE SCALE GENOMIC DNA]</scope>
    <source>
        <strain evidence="12 13">CGMCC 1.12689</strain>
    </source>
</reference>
<keyword evidence="6" id="KW-0067">ATP-binding</keyword>
<proteinExistence type="inferred from homology"/>
<evidence type="ECO:0000256" key="4">
    <source>
        <dbReference type="ARBA" id="ARBA00022723"/>
    </source>
</evidence>
<dbReference type="SUPFAM" id="SSF56784">
    <property type="entry name" value="HAD-like"/>
    <property type="match status" value="1"/>
</dbReference>
<dbReference type="InterPro" id="IPR023214">
    <property type="entry name" value="HAD_sf"/>
</dbReference>
<dbReference type="SUPFAM" id="SSF81653">
    <property type="entry name" value="Calcium ATPase, transduction domain A"/>
    <property type="match status" value="1"/>
</dbReference>
<name>A0ABD6BWY9_9EURY</name>
<keyword evidence="7" id="KW-1278">Translocase</keyword>
<dbReference type="RefSeq" id="WP_256418398.1">
    <property type="nucleotide sequence ID" value="NZ_JANHDL010000006.1"/>
</dbReference>
<evidence type="ECO:0000313" key="13">
    <source>
        <dbReference type="Proteomes" id="UP001597185"/>
    </source>
</evidence>